<dbReference type="SMART" id="SM00478">
    <property type="entry name" value="ENDO3c"/>
    <property type="match status" value="1"/>
</dbReference>
<dbReference type="GO" id="GO:0006298">
    <property type="term" value="P:mismatch repair"/>
    <property type="evidence" value="ECO:0007669"/>
    <property type="project" value="TreeGrafter"/>
</dbReference>
<accession>T0YT71</accession>
<dbReference type="Gene3D" id="1.10.340.30">
    <property type="entry name" value="Hypothetical protein, domain 2"/>
    <property type="match status" value="1"/>
</dbReference>
<evidence type="ECO:0000313" key="14">
    <source>
        <dbReference type="EMBL" id="EQD35037.1"/>
    </source>
</evidence>
<dbReference type="InterPro" id="IPR004036">
    <property type="entry name" value="Endonuclease-III-like_CS2"/>
</dbReference>
<evidence type="ECO:0000256" key="9">
    <source>
        <dbReference type="ARBA" id="ARBA00023004"/>
    </source>
</evidence>
<gene>
    <name evidence="14" type="ORF">B1B_16974</name>
</gene>
<feature type="non-terminal residue" evidence="14">
    <location>
        <position position="137"/>
    </location>
</feature>
<keyword evidence="11" id="KW-0234">DNA repair</keyword>
<comment type="similarity">
    <text evidence="3">Belongs to the Nth/MutY family.</text>
</comment>
<evidence type="ECO:0000256" key="4">
    <source>
        <dbReference type="ARBA" id="ARBA00012045"/>
    </source>
</evidence>
<evidence type="ECO:0000256" key="8">
    <source>
        <dbReference type="ARBA" id="ARBA00022801"/>
    </source>
</evidence>
<reference evidence="14" key="2">
    <citation type="journal article" date="2014" name="ISME J.">
        <title>Microbial stratification in low pH oxic and suboxic macroscopic growths along an acid mine drainage.</title>
        <authorList>
            <person name="Mendez-Garcia C."/>
            <person name="Mesa V."/>
            <person name="Sprenger R.R."/>
            <person name="Richter M."/>
            <person name="Diez M.S."/>
            <person name="Solano J."/>
            <person name="Bargiela R."/>
            <person name="Golyshina O.V."/>
            <person name="Manteca A."/>
            <person name="Ramos J.L."/>
            <person name="Gallego J.R."/>
            <person name="Llorente I."/>
            <person name="Martins Dos Santos V.A."/>
            <person name="Jensen O.N."/>
            <person name="Pelaez A.I."/>
            <person name="Sanchez J."/>
            <person name="Ferrer M."/>
        </authorList>
    </citation>
    <scope>NUCLEOTIDE SEQUENCE</scope>
</reference>
<dbReference type="AlphaFoldDB" id="T0YT71"/>
<keyword evidence="12" id="KW-0326">Glycosidase</keyword>
<dbReference type="GO" id="GO:0032357">
    <property type="term" value="F:oxidized purine DNA binding"/>
    <property type="evidence" value="ECO:0007669"/>
    <property type="project" value="TreeGrafter"/>
</dbReference>
<evidence type="ECO:0000256" key="11">
    <source>
        <dbReference type="ARBA" id="ARBA00023204"/>
    </source>
</evidence>
<name>T0YT71_9ZZZZ</name>
<evidence type="ECO:0000256" key="5">
    <source>
        <dbReference type="ARBA" id="ARBA00022023"/>
    </source>
</evidence>
<keyword evidence="10" id="KW-0411">Iron-sulfur</keyword>
<evidence type="ECO:0000256" key="10">
    <source>
        <dbReference type="ARBA" id="ARBA00023014"/>
    </source>
</evidence>
<dbReference type="PANTHER" id="PTHR42944:SF1">
    <property type="entry name" value="ADENINE DNA GLYCOSYLASE"/>
    <property type="match status" value="1"/>
</dbReference>
<protein>
    <recommendedName>
        <fullName evidence="5">Adenine DNA glycosylase</fullName>
        <ecNumber evidence="4">3.2.2.31</ecNumber>
    </recommendedName>
</protein>
<evidence type="ECO:0000259" key="13">
    <source>
        <dbReference type="SMART" id="SM00478"/>
    </source>
</evidence>
<dbReference type="Pfam" id="PF00633">
    <property type="entry name" value="HHH"/>
    <property type="match status" value="1"/>
</dbReference>
<evidence type="ECO:0000256" key="7">
    <source>
        <dbReference type="ARBA" id="ARBA00022763"/>
    </source>
</evidence>
<comment type="caution">
    <text evidence="14">The sequence shown here is derived from an EMBL/GenBank/DDBJ whole genome shotgun (WGS) entry which is preliminary data.</text>
</comment>
<reference evidence="14" key="1">
    <citation type="submission" date="2013-08" db="EMBL/GenBank/DDBJ databases">
        <authorList>
            <person name="Mendez C."/>
            <person name="Richter M."/>
            <person name="Ferrer M."/>
            <person name="Sanchez J."/>
        </authorList>
    </citation>
    <scope>NUCLEOTIDE SEQUENCE</scope>
</reference>
<dbReference type="GO" id="GO:0006284">
    <property type="term" value="P:base-excision repair"/>
    <property type="evidence" value="ECO:0007669"/>
    <property type="project" value="InterPro"/>
</dbReference>
<dbReference type="InterPro" id="IPR011257">
    <property type="entry name" value="DNA_glycosylase"/>
</dbReference>
<evidence type="ECO:0000256" key="2">
    <source>
        <dbReference type="ARBA" id="ARBA00001966"/>
    </source>
</evidence>
<dbReference type="EMBL" id="AUZY01011328">
    <property type="protein sequence ID" value="EQD35037.1"/>
    <property type="molecule type" value="Genomic_DNA"/>
</dbReference>
<comment type="catalytic activity">
    <reaction evidence="1">
        <text>Hydrolyzes free adenine bases from 7,8-dihydro-8-oxoguanine:adenine mismatched double-stranded DNA, leaving an apurinic site.</text>
        <dbReference type="EC" id="3.2.2.31"/>
    </reaction>
</comment>
<organism evidence="14">
    <name type="scientific">mine drainage metagenome</name>
    <dbReference type="NCBI Taxonomy" id="410659"/>
    <lineage>
        <taxon>unclassified sequences</taxon>
        <taxon>metagenomes</taxon>
        <taxon>ecological metagenomes</taxon>
    </lineage>
</organism>
<dbReference type="Pfam" id="PF00730">
    <property type="entry name" value="HhH-GPD"/>
    <property type="match status" value="1"/>
</dbReference>
<dbReference type="GO" id="GO:0051536">
    <property type="term" value="F:iron-sulfur cluster binding"/>
    <property type="evidence" value="ECO:0007669"/>
    <property type="project" value="UniProtKB-KW"/>
</dbReference>
<dbReference type="InterPro" id="IPR000445">
    <property type="entry name" value="HhH_motif"/>
</dbReference>
<dbReference type="InterPro" id="IPR003265">
    <property type="entry name" value="HhH-GPD_domain"/>
</dbReference>
<dbReference type="InterPro" id="IPR044298">
    <property type="entry name" value="MIG/MutY"/>
</dbReference>
<keyword evidence="9" id="KW-0408">Iron</keyword>
<dbReference type="PROSITE" id="PS01155">
    <property type="entry name" value="ENDONUCLEASE_III_2"/>
    <property type="match status" value="1"/>
</dbReference>
<evidence type="ECO:0000256" key="6">
    <source>
        <dbReference type="ARBA" id="ARBA00022723"/>
    </source>
</evidence>
<comment type="cofactor">
    <cofactor evidence="2">
        <name>[4Fe-4S] cluster</name>
        <dbReference type="ChEBI" id="CHEBI:49883"/>
    </cofactor>
</comment>
<dbReference type="GO" id="GO:0000701">
    <property type="term" value="F:purine-specific mismatch base pair DNA N-glycosylase activity"/>
    <property type="evidence" value="ECO:0007669"/>
    <property type="project" value="UniProtKB-EC"/>
</dbReference>
<dbReference type="SUPFAM" id="SSF48150">
    <property type="entry name" value="DNA-glycosylase"/>
    <property type="match status" value="1"/>
</dbReference>
<dbReference type="CDD" id="cd00056">
    <property type="entry name" value="ENDO3c"/>
    <property type="match status" value="1"/>
</dbReference>
<dbReference type="GO" id="GO:0035485">
    <property type="term" value="F:adenine/guanine mispair binding"/>
    <property type="evidence" value="ECO:0007669"/>
    <property type="project" value="TreeGrafter"/>
</dbReference>
<dbReference type="EC" id="3.2.2.31" evidence="4"/>
<sequence>MRRDLPWIDHPDPWAILVSEVMLQQTSTARVIDPWRRFLERFATPAALADAPLADALAAWAGLGYHRRARDLHAAAGLVVTRFAGEVPSSLEDLRSLPGVGPYTASAVASFAFHAPVAVVDTNVGRILARAWANRTL</sequence>
<evidence type="ECO:0000256" key="12">
    <source>
        <dbReference type="ARBA" id="ARBA00023295"/>
    </source>
</evidence>
<evidence type="ECO:0000256" key="3">
    <source>
        <dbReference type="ARBA" id="ARBA00008343"/>
    </source>
</evidence>
<dbReference type="PANTHER" id="PTHR42944">
    <property type="entry name" value="ADENINE DNA GLYCOSYLASE"/>
    <property type="match status" value="1"/>
</dbReference>
<keyword evidence="8" id="KW-0378">Hydrolase</keyword>
<proteinExistence type="inferred from homology"/>
<keyword evidence="7" id="KW-0227">DNA damage</keyword>
<dbReference type="GO" id="GO:0034039">
    <property type="term" value="F:8-oxo-7,8-dihydroguanine DNA N-glycosylase activity"/>
    <property type="evidence" value="ECO:0007669"/>
    <property type="project" value="TreeGrafter"/>
</dbReference>
<evidence type="ECO:0000256" key="1">
    <source>
        <dbReference type="ARBA" id="ARBA00000843"/>
    </source>
</evidence>
<dbReference type="GO" id="GO:0046872">
    <property type="term" value="F:metal ion binding"/>
    <property type="evidence" value="ECO:0007669"/>
    <property type="project" value="UniProtKB-KW"/>
</dbReference>
<feature type="domain" description="HhH-GPD" evidence="13">
    <location>
        <begin position="22"/>
        <end position="136"/>
    </location>
</feature>
<keyword evidence="6" id="KW-0479">Metal-binding</keyword>